<dbReference type="GO" id="GO:0015267">
    <property type="term" value="F:channel activity"/>
    <property type="evidence" value="ECO:0007669"/>
    <property type="project" value="InterPro"/>
</dbReference>
<dbReference type="Proteomes" id="UP000315750">
    <property type="component" value="Chromosome"/>
</dbReference>
<feature type="transmembrane region" description="Helical" evidence="7">
    <location>
        <begin position="167"/>
        <end position="188"/>
    </location>
</feature>
<feature type="transmembrane region" description="Helical" evidence="7">
    <location>
        <begin position="26"/>
        <end position="46"/>
    </location>
</feature>
<sequence length="234" mass="24266">MPVTDSIHSMNTSDNAPRVSTSFQRYFAEAIGTFALVFLGAGAAAVDSATGGAITHVGIAIVFGLVVFAIISAIGEQSGAHINPAVTLGFWISGRFASRDVLPYIVAQCLGAIVAGSALKLLFTQATSLGETLPRYSAQQSFLLEIILTWFLMYVILSVATRAKEEGLVAGLAIGATVGLLAMMGGPICGASMNPARSLGPALASGNLQMLWIYLIGPTIGAALAVFTYKITHN</sequence>
<dbReference type="SUPFAM" id="SSF81338">
    <property type="entry name" value="Aquaporin-like"/>
    <property type="match status" value="1"/>
</dbReference>
<reference evidence="8 9" key="1">
    <citation type="submission" date="2019-02" db="EMBL/GenBank/DDBJ databases">
        <title>Deep-cultivation of Planctomycetes and their phenomic and genomic characterization uncovers novel biology.</title>
        <authorList>
            <person name="Wiegand S."/>
            <person name="Jogler M."/>
            <person name="Boedeker C."/>
            <person name="Pinto D."/>
            <person name="Vollmers J."/>
            <person name="Rivas-Marin E."/>
            <person name="Kohn T."/>
            <person name="Peeters S.H."/>
            <person name="Heuer A."/>
            <person name="Rast P."/>
            <person name="Oberbeckmann S."/>
            <person name="Bunk B."/>
            <person name="Jeske O."/>
            <person name="Meyerdierks A."/>
            <person name="Storesund J.E."/>
            <person name="Kallscheuer N."/>
            <person name="Luecker S."/>
            <person name="Lage O.M."/>
            <person name="Pohl T."/>
            <person name="Merkel B.J."/>
            <person name="Hornburger P."/>
            <person name="Mueller R.-W."/>
            <person name="Bruemmer F."/>
            <person name="Labrenz M."/>
            <person name="Spormann A.M."/>
            <person name="Op den Camp H."/>
            <person name="Overmann J."/>
            <person name="Amann R."/>
            <person name="Jetten M.S.M."/>
            <person name="Mascher T."/>
            <person name="Medema M.H."/>
            <person name="Devos D.P."/>
            <person name="Kaster A.-K."/>
            <person name="Ovreas L."/>
            <person name="Rohde M."/>
            <person name="Galperin M.Y."/>
            <person name="Jogler C."/>
        </authorList>
    </citation>
    <scope>NUCLEOTIDE SEQUENCE [LARGE SCALE GENOMIC DNA]</scope>
    <source>
        <strain evidence="8 9">Pan181</strain>
    </source>
</reference>
<keyword evidence="3 6" id="KW-0812">Transmembrane</keyword>
<dbReference type="PRINTS" id="PR00783">
    <property type="entry name" value="MINTRINSICP"/>
</dbReference>
<dbReference type="Gene3D" id="1.20.1080.10">
    <property type="entry name" value="Glycerol uptake facilitator protein"/>
    <property type="match status" value="1"/>
</dbReference>
<feature type="transmembrane region" description="Helical" evidence="7">
    <location>
        <begin position="52"/>
        <end position="74"/>
    </location>
</feature>
<keyword evidence="4 7" id="KW-1133">Transmembrane helix</keyword>
<keyword evidence="2 6" id="KW-0813">Transport</keyword>
<name>A0A518AP99_9BACT</name>
<dbReference type="KEGG" id="amuc:Pan181_27410"/>
<organism evidence="8 9">
    <name type="scientific">Aeoliella mucimassa</name>
    <dbReference type="NCBI Taxonomy" id="2527972"/>
    <lineage>
        <taxon>Bacteria</taxon>
        <taxon>Pseudomonadati</taxon>
        <taxon>Planctomycetota</taxon>
        <taxon>Planctomycetia</taxon>
        <taxon>Pirellulales</taxon>
        <taxon>Lacipirellulaceae</taxon>
        <taxon>Aeoliella</taxon>
    </lineage>
</organism>
<evidence type="ECO:0000256" key="5">
    <source>
        <dbReference type="ARBA" id="ARBA00023136"/>
    </source>
</evidence>
<evidence type="ECO:0000256" key="3">
    <source>
        <dbReference type="ARBA" id="ARBA00022692"/>
    </source>
</evidence>
<gene>
    <name evidence="8" type="primary">aqpZ2</name>
    <name evidence="8" type="ORF">Pan181_27410</name>
</gene>
<dbReference type="NCBIfam" id="TIGR00861">
    <property type="entry name" value="MIP"/>
    <property type="match status" value="1"/>
</dbReference>
<evidence type="ECO:0000256" key="1">
    <source>
        <dbReference type="ARBA" id="ARBA00004141"/>
    </source>
</evidence>
<keyword evidence="9" id="KW-1185">Reference proteome</keyword>
<dbReference type="EMBL" id="CP036278">
    <property type="protein sequence ID" value="QDU56531.1"/>
    <property type="molecule type" value="Genomic_DNA"/>
</dbReference>
<protein>
    <submittedName>
        <fullName evidence="8">Aquaporin Z 2</fullName>
    </submittedName>
</protein>
<dbReference type="PANTHER" id="PTHR45724">
    <property type="entry name" value="AQUAPORIN NIP2-1"/>
    <property type="match status" value="1"/>
</dbReference>
<proteinExistence type="inferred from homology"/>
<keyword evidence="5 7" id="KW-0472">Membrane</keyword>
<dbReference type="InterPro" id="IPR000425">
    <property type="entry name" value="MIP"/>
</dbReference>
<comment type="similarity">
    <text evidence="6">Belongs to the MIP/aquaporin (TC 1.A.8) family.</text>
</comment>
<evidence type="ECO:0000256" key="4">
    <source>
        <dbReference type="ARBA" id="ARBA00022989"/>
    </source>
</evidence>
<evidence type="ECO:0000256" key="2">
    <source>
        <dbReference type="ARBA" id="ARBA00022448"/>
    </source>
</evidence>
<feature type="transmembrane region" description="Helical" evidence="7">
    <location>
        <begin position="208"/>
        <end position="229"/>
    </location>
</feature>
<evidence type="ECO:0000313" key="8">
    <source>
        <dbReference type="EMBL" id="QDU56531.1"/>
    </source>
</evidence>
<evidence type="ECO:0000256" key="7">
    <source>
        <dbReference type="SAM" id="Phobius"/>
    </source>
</evidence>
<evidence type="ECO:0000256" key="6">
    <source>
        <dbReference type="RuleBase" id="RU000477"/>
    </source>
</evidence>
<comment type="subcellular location">
    <subcellularLocation>
        <location evidence="1">Membrane</location>
        <topology evidence="1">Multi-pass membrane protein</topology>
    </subcellularLocation>
</comment>
<dbReference type="GO" id="GO:0016020">
    <property type="term" value="C:membrane"/>
    <property type="evidence" value="ECO:0007669"/>
    <property type="project" value="UniProtKB-SubCell"/>
</dbReference>
<evidence type="ECO:0000313" key="9">
    <source>
        <dbReference type="Proteomes" id="UP000315750"/>
    </source>
</evidence>
<accession>A0A518AP99</accession>
<dbReference type="AlphaFoldDB" id="A0A518AP99"/>
<dbReference type="PANTHER" id="PTHR45724:SF13">
    <property type="entry name" value="AQUAPORIN NIP1-1-RELATED"/>
    <property type="match status" value="1"/>
</dbReference>
<dbReference type="PROSITE" id="PS00221">
    <property type="entry name" value="MIP"/>
    <property type="match status" value="1"/>
</dbReference>
<dbReference type="InterPro" id="IPR023271">
    <property type="entry name" value="Aquaporin-like"/>
</dbReference>
<dbReference type="InterPro" id="IPR034294">
    <property type="entry name" value="Aquaporin_transptr"/>
</dbReference>
<feature type="transmembrane region" description="Helical" evidence="7">
    <location>
        <begin position="101"/>
        <end position="122"/>
    </location>
</feature>
<feature type="transmembrane region" description="Helical" evidence="7">
    <location>
        <begin position="142"/>
        <end position="160"/>
    </location>
</feature>
<dbReference type="InterPro" id="IPR022357">
    <property type="entry name" value="MIP_CS"/>
</dbReference>
<dbReference type="Pfam" id="PF00230">
    <property type="entry name" value="MIP"/>
    <property type="match status" value="1"/>
</dbReference>